<comment type="caution">
    <text evidence="2">The sequence shown here is derived from an EMBL/GenBank/DDBJ whole genome shotgun (WGS) entry which is preliminary data.</text>
</comment>
<evidence type="ECO:0000313" key="3">
    <source>
        <dbReference type="Proteomes" id="UP000175835"/>
    </source>
</evidence>
<feature type="transmembrane region" description="Helical" evidence="1">
    <location>
        <begin position="6"/>
        <end position="27"/>
    </location>
</feature>
<name>A0A1D3MU72_BACMY</name>
<sequence>MIEFLEFLVILFLSILLFLIIIFQDYYLALIKSIFDKRTILLIFAVIRILLSLWIDFIMELALIGILKIVAIQFAILLLLWALSKYVKQYGENWFITIIACSTYGIGFVLYIMFVFG</sequence>
<feature type="transmembrane region" description="Helical" evidence="1">
    <location>
        <begin position="61"/>
        <end position="82"/>
    </location>
</feature>
<feature type="transmembrane region" description="Helical" evidence="1">
    <location>
        <begin position="39"/>
        <end position="55"/>
    </location>
</feature>
<keyword evidence="1" id="KW-0812">Transmembrane</keyword>
<evidence type="ECO:0000256" key="1">
    <source>
        <dbReference type="SAM" id="Phobius"/>
    </source>
</evidence>
<accession>A0A1D3MU72</accession>
<keyword evidence="1" id="KW-0472">Membrane</keyword>
<reference evidence="2 3" key="1">
    <citation type="submission" date="2016-05" db="EMBL/GenBank/DDBJ databases">
        <title>Bacillus thuringiensis and Bacillus weihenstephanensis as novel biocontrol agents of wilt causing Verticillium species.</title>
        <authorList>
            <person name="Hollensteiner J."/>
            <person name="Wemheuer F."/>
            <person name="Harting R."/>
            <person name="Kolarzyk A."/>
            <person name="Diaz-Valerio S."/>
            <person name="Poehlein A."/>
            <person name="Brzuszkiewicz E."/>
            <person name="Nesemann K."/>
            <person name="Braus-Stromeyer S."/>
            <person name="Braus G."/>
            <person name="Daniel R."/>
            <person name="Liesegang H."/>
        </authorList>
    </citation>
    <scope>NUCLEOTIDE SEQUENCE [LARGE SCALE GENOMIC DNA]</scope>
    <source>
        <strain evidence="2 3">GOE11</strain>
    </source>
</reference>
<dbReference type="Proteomes" id="UP000175835">
    <property type="component" value="Unassembled WGS sequence"/>
</dbReference>
<dbReference type="AlphaFoldDB" id="A0A1D3MU72"/>
<evidence type="ECO:0000313" key="2">
    <source>
        <dbReference type="EMBL" id="OFD89165.1"/>
    </source>
</evidence>
<dbReference type="RefSeq" id="WP_002112490.1">
    <property type="nucleotide sequence ID" value="NZ_FMJF01000034.1"/>
</dbReference>
<dbReference type="PATRIC" id="fig|86662.23.peg.4959"/>
<keyword evidence="1" id="KW-1133">Transmembrane helix</keyword>
<gene>
    <name evidence="2" type="ORF">BWGOE11_49440</name>
</gene>
<dbReference type="EMBL" id="LXLX01000049">
    <property type="protein sequence ID" value="OFD89165.1"/>
    <property type="molecule type" value="Genomic_DNA"/>
</dbReference>
<proteinExistence type="predicted"/>
<protein>
    <submittedName>
        <fullName evidence="2">Uncharacterized protein</fullName>
    </submittedName>
</protein>
<organism evidence="2 3">
    <name type="scientific">Bacillus mycoides</name>
    <dbReference type="NCBI Taxonomy" id="1405"/>
    <lineage>
        <taxon>Bacteria</taxon>
        <taxon>Bacillati</taxon>
        <taxon>Bacillota</taxon>
        <taxon>Bacilli</taxon>
        <taxon>Bacillales</taxon>
        <taxon>Bacillaceae</taxon>
        <taxon>Bacillus</taxon>
        <taxon>Bacillus cereus group</taxon>
    </lineage>
</organism>
<feature type="transmembrane region" description="Helical" evidence="1">
    <location>
        <begin position="94"/>
        <end position="116"/>
    </location>
</feature>